<gene>
    <name evidence="2" type="ORF">CRE_27217</name>
</gene>
<feature type="compositionally biased region" description="Basic and acidic residues" evidence="1">
    <location>
        <begin position="51"/>
        <end position="65"/>
    </location>
</feature>
<evidence type="ECO:0000313" key="3">
    <source>
        <dbReference type="Proteomes" id="UP000008281"/>
    </source>
</evidence>
<name>E3LP49_CAERE</name>
<reference evidence="2" key="1">
    <citation type="submission" date="2007-07" db="EMBL/GenBank/DDBJ databases">
        <title>PCAP assembly of the Caenorhabditis remanei genome.</title>
        <authorList>
            <consortium name="The Caenorhabditis remanei Sequencing Consortium"/>
            <person name="Wilson R.K."/>
        </authorList>
    </citation>
    <scope>NUCLEOTIDE SEQUENCE [LARGE SCALE GENOMIC DNA]</scope>
    <source>
        <strain evidence="2">PB4641</strain>
    </source>
</reference>
<dbReference type="OrthoDB" id="5831108at2759"/>
<feature type="region of interest" description="Disordered" evidence="1">
    <location>
        <begin position="1"/>
        <end position="69"/>
    </location>
</feature>
<dbReference type="STRING" id="31234.E3LP49"/>
<organism evidence="3">
    <name type="scientific">Caenorhabditis remanei</name>
    <name type="common">Caenorhabditis vulgaris</name>
    <dbReference type="NCBI Taxonomy" id="31234"/>
    <lineage>
        <taxon>Eukaryota</taxon>
        <taxon>Metazoa</taxon>
        <taxon>Ecdysozoa</taxon>
        <taxon>Nematoda</taxon>
        <taxon>Chromadorea</taxon>
        <taxon>Rhabditida</taxon>
        <taxon>Rhabditina</taxon>
        <taxon>Rhabditomorpha</taxon>
        <taxon>Rhabditoidea</taxon>
        <taxon>Rhabditidae</taxon>
        <taxon>Peloderinae</taxon>
        <taxon>Caenorhabditis</taxon>
    </lineage>
</organism>
<feature type="compositionally biased region" description="Acidic residues" evidence="1">
    <location>
        <begin position="40"/>
        <end position="50"/>
    </location>
</feature>
<dbReference type="Proteomes" id="UP000008281">
    <property type="component" value="Unassembled WGS sequence"/>
</dbReference>
<evidence type="ECO:0000313" key="2">
    <source>
        <dbReference type="EMBL" id="EFP05584.1"/>
    </source>
</evidence>
<dbReference type="AlphaFoldDB" id="E3LP49"/>
<sequence>MGKRKNNGETDISSKKEKKTTKFDDVTPVRAEKRPAADSSDSDPDEDEEEQTIHTEAEETRHDDGPMNYEPDAFRLLVESFTAFVQEKNATTALVHNMERLVTEWIQSRNEIIDTRAFATDYRKYLKQATKIRNFQLNDASTVLLSYLGGDKALSEFPSFPEKPPTKFQLYIKENKIDFKGGKAAFSGASMRAAHKGMNEDVAGSKKVDEQLHKLHTEYIPRLQDFIDSHPNLTLEQQQFIGNKIKSLDKKYNAKPIVPKTPKKPKNKSAKKEIETAFSLFCRSKNEKYRDLSDEERERKLKKKFDKLPAETRDLFESLALNI</sequence>
<dbReference type="EMBL" id="DS268412">
    <property type="protein sequence ID" value="EFP05584.1"/>
    <property type="molecule type" value="Genomic_DNA"/>
</dbReference>
<feature type="compositionally biased region" description="Basic and acidic residues" evidence="1">
    <location>
        <begin position="1"/>
        <end position="36"/>
    </location>
</feature>
<protein>
    <submittedName>
        <fullName evidence="2">Uncharacterized protein</fullName>
    </submittedName>
</protein>
<dbReference type="eggNOG" id="KOG0381">
    <property type="taxonomic scope" value="Eukaryota"/>
</dbReference>
<dbReference type="OMA" id="WNNESNA"/>
<dbReference type="HOGENOM" id="CLU_877815_0_0_1"/>
<keyword evidence="3" id="KW-1185">Reference proteome</keyword>
<accession>E3LP49</accession>
<proteinExistence type="predicted"/>
<evidence type="ECO:0000256" key="1">
    <source>
        <dbReference type="SAM" id="MobiDB-lite"/>
    </source>
</evidence>
<dbReference type="FunCoup" id="E3LP49">
    <property type="interactions" value="297"/>
</dbReference>